<protein>
    <submittedName>
        <fullName evidence="2">Uncharacterized protein</fullName>
    </submittedName>
</protein>
<accession>A0A6J4MWU6</accession>
<dbReference type="AlphaFoldDB" id="A0A6J4MWU6"/>
<evidence type="ECO:0000313" key="2">
    <source>
        <dbReference type="EMBL" id="CAA9371352.1"/>
    </source>
</evidence>
<dbReference type="EMBL" id="CADCTW010000247">
    <property type="protein sequence ID" value="CAA9371352.1"/>
    <property type="molecule type" value="Genomic_DNA"/>
</dbReference>
<name>A0A6J4MWU6_9BACT</name>
<proteinExistence type="predicted"/>
<sequence length="212" mass="21603">MRGPSPSRPPSPKPLGEGGDFHGATRRGEALTPRPPLPITGEGAHSSRLRVAAAVGGAAGAGARRAADARGREGQGVAGGGAPGGRWSGWKHGEGAEAGSRGTGASTSQLRQGECHGQRRGAVPMKGTVRRAESVAHGRGGHDESRPQRVRSRHVGQTQKMRPLSRAVCGGGGRGEGASSSRGCVEIAPSLDNERRSLSCYRERGSGGEGPC</sequence>
<evidence type="ECO:0000256" key="1">
    <source>
        <dbReference type="SAM" id="MobiDB-lite"/>
    </source>
</evidence>
<reference evidence="2" key="1">
    <citation type="submission" date="2020-02" db="EMBL/GenBank/DDBJ databases">
        <authorList>
            <person name="Meier V. D."/>
        </authorList>
    </citation>
    <scope>NUCLEOTIDE SEQUENCE</scope>
    <source>
        <strain evidence="2">AVDCRST_MAG68</strain>
    </source>
</reference>
<feature type="compositionally biased region" description="Basic and acidic residues" evidence="1">
    <location>
        <begin position="130"/>
        <end position="147"/>
    </location>
</feature>
<feature type="compositionally biased region" description="Low complexity" evidence="1">
    <location>
        <begin position="50"/>
        <end position="64"/>
    </location>
</feature>
<gene>
    <name evidence="2" type="ORF">AVDCRST_MAG68-5554</name>
</gene>
<feature type="region of interest" description="Disordered" evidence="1">
    <location>
        <begin position="1"/>
        <end position="183"/>
    </location>
</feature>
<feature type="compositionally biased region" description="Gly residues" evidence="1">
    <location>
        <begin position="74"/>
        <end position="87"/>
    </location>
</feature>
<organism evidence="2">
    <name type="scientific">uncultured Gemmatimonadota bacterium</name>
    <dbReference type="NCBI Taxonomy" id="203437"/>
    <lineage>
        <taxon>Bacteria</taxon>
        <taxon>Pseudomonadati</taxon>
        <taxon>Gemmatimonadota</taxon>
        <taxon>environmental samples</taxon>
    </lineage>
</organism>
<feature type="compositionally biased region" description="Pro residues" evidence="1">
    <location>
        <begin position="1"/>
        <end position="13"/>
    </location>
</feature>